<dbReference type="InterPro" id="IPR011971">
    <property type="entry name" value="CHP02284"/>
</dbReference>
<dbReference type="Pfam" id="PF09537">
    <property type="entry name" value="DUF2383"/>
    <property type="match status" value="1"/>
</dbReference>
<proteinExistence type="predicted"/>
<dbReference type="InterPro" id="IPR012347">
    <property type="entry name" value="Ferritin-like"/>
</dbReference>
<name>A0A3E1YBU7_9BACT</name>
<dbReference type="AlphaFoldDB" id="A0A3E1YBU7"/>
<dbReference type="InterPro" id="IPR019052">
    <property type="entry name" value="DUF2383"/>
</dbReference>
<evidence type="ECO:0000259" key="1">
    <source>
        <dbReference type="Pfam" id="PF09537"/>
    </source>
</evidence>
<reference evidence="2 3" key="1">
    <citation type="submission" date="2018-07" db="EMBL/GenBank/DDBJ databases">
        <title>Chitinophaga K2CV101002-2 sp. nov., isolated from a monsoon evergreen broad-leaved forest soil.</title>
        <authorList>
            <person name="Lv Y."/>
        </authorList>
    </citation>
    <scope>NUCLEOTIDE SEQUENCE [LARGE SCALE GENOMIC DNA]</scope>
    <source>
        <strain evidence="2 3">GDMCC 1.1288</strain>
    </source>
</reference>
<protein>
    <submittedName>
        <fullName evidence="2">PA2169 family four-helix-bundle protein</fullName>
    </submittedName>
</protein>
<feature type="domain" description="DUF2383" evidence="1">
    <location>
        <begin position="16"/>
        <end position="119"/>
    </location>
</feature>
<evidence type="ECO:0000313" key="3">
    <source>
        <dbReference type="Proteomes" id="UP000260644"/>
    </source>
</evidence>
<comment type="caution">
    <text evidence="2">The sequence shown here is derived from an EMBL/GenBank/DDBJ whole genome shotgun (WGS) entry which is preliminary data.</text>
</comment>
<sequence length="155" mass="17836">MLIFIKVTTMQEEKIGTVLNDLVKINEARIIGYEKAMAAIQDEDEKALFQQMIEESKRNIIELHEQMLAHNSGDEEEGKVYRAWTAVRSPYVGDDRSMVFTFCEYGEDTVQFAYSSALHLQVIMPFKLREVLAGQQAKLKEAHDTIKSYKDVLKD</sequence>
<dbReference type="NCBIfam" id="TIGR02284">
    <property type="entry name" value="PA2169 family four-helix-bundle protein"/>
    <property type="match status" value="1"/>
</dbReference>
<dbReference type="EMBL" id="QPMM01000004">
    <property type="protein sequence ID" value="RFS23506.1"/>
    <property type="molecule type" value="Genomic_DNA"/>
</dbReference>
<organism evidence="2 3">
    <name type="scientific">Chitinophaga silvatica</name>
    <dbReference type="NCBI Taxonomy" id="2282649"/>
    <lineage>
        <taxon>Bacteria</taxon>
        <taxon>Pseudomonadati</taxon>
        <taxon>Bacteroidota</taxon>
        <taxon>Chitinophagia</taxon>
        <taxon>Chitinophagales</taxon>
        <taxon>Chitinophagaceae</taxon>
        <taxon>Chitinophaga</taxon>
    </lineage>
</organism>
<accession>A0A3E1YBU7</accession>
<dbReference type="Proteomes" id="UP000260644">
    <property type="component" value="Unassembled WGS sequence"/>
</dbReference>
<gene>
    <name evidence="2" type="ORF">DVR12_10865</name>
</gene>
<keyword evidence="3" id="KW-1185">Reference proteome</keyword>
<evidence type="ECO:0000313" key="2">
    <source>
        <dbReference type="EMBL" id="RFS23506.1"/>
    </source>
</evidence>
<dbReference type="Gene3D" id="1.20.1260.10">
    <property type="match status" value="1"/>
</dbReference>